<accession>A0AAN9YMB5</accession>
<dbReference type="Proteomes" id="UP001320245">
    <property type="component" value="Unassembled WGS sequence"/>
</dbReference>
<proteinExistence type="inferred from homology"/>
<dbReference type="GO" id="GO:0005506">
    <property type="term" value="F:iron ion binding"/>
    <property type="evidence" value="ECO:0007669"/>
    <property type="project" value="InterPro"/>
</dbReference>
<dbReference type="EMBL" id="JAJSPL020000004">
    <property type="protein sequence ID" value="KAK7747530.1"/>
    <property type="molecule type" value="Genomic_DNA"/>
</dbReference>
<comment type="cofactor">
    <cofactor evidence="1 8">
        <name>heme</name>
        <dbReference type="ChEBI" id="CHEBI:30413"/>
    </cofactor>
</comment>
<dbReference type="InterPro" id="IPR001128">
    <property type="entry name" value="Cyt_P450"/>
</dbReference>
<gene>
    <name evidence="10" type="ORF">SLS53_001785</name>
</gene>
<dbReference type="CDD" id="cd11041">
    <property type="entry name" value="CYP503A1-like"/>
    <property type="match status" value="1"/>
</dbReference>
<dbReference type="PROSITE" id="PS00086">
    <property type="entry name" value="CYTOCHROME_P450"/>
    <property type="match status" value="1"/>
</dbReference>
<dbReference type="InterPro" id="IPR002403">
    <property type="entry name" value="Cyt_P450_E_grp-IV"/>
</dbReference>
<feature type="binding site" description="axial binding residue" evidence="8">
    <location>
        <position position="480"/>
    </location>
    <ligand>
        <name>heme</name>
        <dbReference type="ChEBI" id="CHEBI:30413"/>
    </ligand>
    <ligandPart>
        <name>Fe</name>
        <dbReference type="ChEBI" id="CHEBI:18248"/>
    </ligandPart>
</feature>
<keyword evidence="5 9" id="KW-0560">Oxidoreductase</keyword>
<dbReference type="AlphaFoldDB" id="A0AAN9YMB5"/>
<evidence type="ECO:0008006" key="12">
    <source>
        <dbReference type="Google" id="ProtNLM"/>
    </source>
</evidence>
<keyword evidence="4 8" id="KW-0479">Metal-binding</keyword>
<evidence type="ECO:0000256" key="3">
    <source>
        <dbReference type="ARBA" id="ARBA00022617"/>
    </source>
</evidence>
<keyword evidence="7 9" id="KW-0503">Monooxygenase</keyword>
<evidence type="ECO:0000256" key="7">
    <source>
        <dbReference type="ARBA" id="ARBA00023033"/>
    </source>
</evidence>
<comment type="caution">
    <text evidence="10">The sequence shown here is derived from an EMBL/GenBank/DDBJ whole genome shotgun (WGS) entry which is preliminary data.</text>
</comment>
<dbReference type="PRINTS" id="PR00465">
    <property type="entry name" value="EP450IV"/>
</dbReference>
<dbReference type="PANTHER" id="PTHR46206:SF1">
    <property type="entry name" value="P450, PUTATIVE (EUROFUNG)-RELATED"/>
    <property type="match status" value="1"/>
</dbReference>
<organism evidence="10 11">
    <name type="scientific">Cytospora paraplurivora</name>
    <dbReference type="NCBI Taxonomy" id="2898453"/>
    <lineage>
        <taxon>Eukaryota</taxon>
        <taxon>Fungi</taxon>
        <taxon>Dikarya</taxon>
        <taxon>Ascomycota</taxon>
        <taxon>Pezizomycotina</taxon>
        <taxon>Sordariomycetes</taxon>
        <taxon>Sordariomycetidae</taxon>
        <taxon>Diaporthales</taxon>
        <taxon>Cytosporaceae</taxon>
        <taxon>Cytospora</taxon>
    </lineage>
</organism>
<dbReference type="GO" id="GO:0020037">
    <property type="term" value="F:heme binding"/>
    <property type="evidence" value="ECO:0007669"/>
    <property type="project" value="InterPro"/>
</dbReference>
<dbReference type="InterPro" id="IPR017972">
    <property type="entry name" value="Cyt_P450_CS"/>
</dbReference>
<dbReference type="Gene3D" id="1.10.630.10">
    <property type="entry name" value="Cytochrome P450"/>
    <property type="match status" value="1"/>
</dbReference>
<dbReference type="InterPro" id="IPR036396">
    <property type="entry name" value="Cyt_P450_sf"/>
</dbReference>
<evidence type="ECO:0000313" key="10">
    <source>
        <dbReference type="EMBL" id="KAK7747530.1"/>
    </source>
</evidence>
<dbReference type="Pfam" id="PF00067">
    <property type="entry name" value="p450"/>
    <property type="match status" value="1"/>
</dbReference>
<dbReference type="GO" id="GO:0004497">
    <property type="term" value="F:monooxygenase activity"/>
    <property type="evidence" value="ECO:0007669"/>
    <property type="project" value="UniProtKB-KW"/>
</dbReference>
<protein>
    <recommendedName>
        <fullName evidence="12">Cytochrome P450</fullName>
    </recommendedName>
</protein>
<name>A0AAN9YMB5_9PEZI</name>
<evidence type="ECO:0000256" key="4">
    <source>
        <dbReference type="ARBA" id="ARBA00022723"/>
    </source>
</evidence>
<reference evidence="10 11" key="1">
    <citation type="journal article" date="2023" name="PLoS ONE">
        <title>Cytospora paraplurivora sp. nov. isolated from orchards with fruit tree decline syndrome in Ontario, Canada.</title>
        <authorList>
            <person name="Ilyukhin E."/>
            <person name="Nguyen H.D.T."/>
            <person name="Castle A.J."/>
            <person name="Ellouze W."/>
        </authorList>
    </citation>
    <scope>NUCLEOTIDE SEQUENCE [LARGE SCALE GENOMIC DNA]</scope>
    <source>
        <strain evidence="10 11">FDS-564</strain>
    </source>
</reference>
<dbReference type="GO" id="GO:0016705">
    <property type="term" value="F:oxidoreductase activity, acting on paired donors, with incorporation or reduction of molecular oxygen"/>
    <property type="evidence" value="ECO:0007669"/>
    <property type="project" value="InterPro"/>
</dbReference>
<evidence type="ECO:0000256" key="2">
    <source>
        <dbReference type="ARBA" id="ARBA00010617"/>
    </source>
</evidence>
<keyword evidence="11" id="KW-1185">Reference proteome</keyword>
<dbReference type="PANTHER" id="PTHR46206">
    <property type="entry name" value="CYTOCHROME P450"/>
    <property type="match status" value="1"/>
</dbReference>
<evidence type="ECO:0000256" key="6">
    <source>
        <dbReference type="ARBA" id="ARBA00023004"/>
    </source>
</evidence>
<sequence>MSFAFGILALILALYTFLKLTLINPRRKATKSNASFWASIPTAGVSRSTYFPWLCAGLRSISNTEVNANDGYQKFCKALDSPFAIPNAGAGAIVVLPPSQLRSVLSRPETEVEAWRAQLDVLQPRYMIPNQGKGVFTEDDPHPVQFSVVRRHMMRPEDIRGFAPIVAEELRAALADCWPSQGAGTDQVENVPLWDTCSRIVSRISHRIFLGLPLCRDEKLLEQSRLYADAMYGGAAVITTLPKFIRPMIGPLVALPSRRYLAGCNKILVPVVQERLKIGIGGKGDAMPNDALQWIIEESRRSGSLDAATITQRLLMLNLVSIFSTTYHLVNCLLDLLHSPSRDSFITGLREECDAVSAAHNGHLGTKEAIDQLYRIDSTVRESLRVSSSGIVAIPRTVAHGSGGLDLGHMVVPEGVRLGAPLRAIHHDPAYYDEPHRFDAFRFSRPFEGPEGRGRQAAEQKLSFTPDETFLSWGYGKHGCPGRWFATQTIKQALAHILQTHEIECIEQRPAKEALLNIMMPPTKTHVNIRRRQPAGAGSF</sequence>
<comment type="similarity">
    <text evidence="2 9">Belongs to the cytochrome P450 family.</text>
</comment>
<evidence type="ECO:0000256" key="5">
    <source>
        <dbReference type="ARBA" id="ARBA00023002"/>
    </source>
</evidence>
<evidence type="ECO:0000256" key="8">
    <source>
        <dbReference type="PIRSR" id="PIRSR602403-1"/>
    </source>
</evidence>
<evidence type="ECO:0000256" key="9">
    <source>
        <dbReference type="RuleBase" id="RU000461"/>
    </source>
</evidence>
<keyword evidence="3 8" id="KW-0349">Heme</keyword>
<dbReference type="SUPFAM" id="SSF48264">
    <property type="entry name" value="Cytochrome P450"/>
    <property type="match status" value="1"/>
</dbReference>
<evidence type="ECO:0000256" key="1">
    <source>
        <dbReference type="ARBA" id="ARBA00001971"/>
    </source>
</evidence>
<evidence type="ECO:0000313" key="11">
    <source>
        <dbReference type="Proteomes" id="UP001320245"/>
    </source>
</evidence>
<keyword evidence="6 8" id="KW-0408">Iron</keyword>